<dbReference type="Pfam" id="PF22677">
    <property type="entry name" value="Ble-like_N"/>
    <property type="match status" value="1"/>
</dbReference>
<dbReference type="PANTHER" id="PTHR36503:SF2">
    <property type="entry name" value="BLR2408 PROTEIN"/>
    <property type="match status" value="1"/>
</dbReference>
<dbReference type="SUPFAM" id="SSF54593">
    <property type="entry name" value="Glyoxalase/Bleomycin resistance protein/Dihydroxybiphenyl dioxygenase"/>
    <property type="match status" value="1"/>
</dbReference>
<evidence type="ECO:0000259" key="1">
    <source>
        <dbReference type="PROSITE" id="PS51819"/>
    </source>
</evidence>
<dbReference type="PANTHER" id="PTHR36503">
    <property type="entry name" value="BLR2520 PROTEIN"/>
    <property type="match status" value="1"/>
</dbReference>
<keyword evidence="3" id="KW-1185">Reference proteome</keyword>
<dbReference type="Proteomes" id="UP000604241">
    <property type="component" value="Unassembled WGS sequence"/>
</dbReference>
<dbReference type="EMBL" id="JACSQV010000005">
    <property type="protein sequence ID" value="MBD7918103.1"/>
    <property type="molecule type" value="Genomic_DNA"/>
</dbReference>
<dbReference type="PROSITE" id="PS51819">
    <property type="entry name" value="VOC"/>
    <property type="match status" value="1"/>
</dbReference>
<dbReference type="RefSeq" id="WP_191781947.1">
    <property type="nucleotide sequence ID" value="NZ_JACSQV010000005.1"/>
</dbReference>
<evidence type="ECO:0000313" key="3">
    <source>
        <dbReference type="Proteomes" id="UP000604241"/>
    </source>
</evidence>
<accession>A0ABR8QCE2</accession>
<reference evidence="2 3" key="1">
    <citation type="submission" date="2020-08" db="EMBL/GenBank/DDBJ databases">
        <title>A Genomic Blueprint of the Chicken Gut Microbiome.</title>
        <authorList>
            <person name="Gilroy R."/>
            <person name="Ravi A."/>
            <person name="Getino M."/>
            <person name="Pursley I."/>
            <person name="Horton D.L."/>
            <person name="Alikhan N.-F."/>
            <person name="Baker D."/>
            <person name="Gharbi K."/>
            <person name="Hall N."/>
            <person name="Watson M."/>
            <person name="Adriaenssens E.M."/>
            <person name="Foster-Nyarko E."/>
            <person name="Jarju S."/>
            <person name="Secka A."/>
            <person name="Antonio M."/>
            <person name="Oren A."/>
            <person name="Chaudhuri R."/>
            <person name="La Ragione R.M."/>
            <person name="Hildebrand F."/>
            <person name="Pallen M.J."/>
        </authorList>
    </citation>
    <scope>NUCLEOTIDE SEQUENCE [LARGE SCALE GENOMIC DNA]</scope>
    <source>
        <strain evidence="2 3">Sa3CUA2</strain>
    </source>
</reference>
<dbReference type="InterPro" id="IPR053863">
    <property type="entry name" value="Glyoxy/Ble-like_N"/>
</dbReference>
<dbReference type="Gene3D" id="3.10.180.10">
    <property type="entry name" value="2,3-Dihydroxybiphenyl 1,2-Dioxygenase, domain 1"/>
    <property type="match status" value="1"/>
</dbReference>
<evidence type="ECO:0000313" key="2">
    <source>
        <dbReference type="EMBL" id="MBD7918103.1"/>
    </source>
</evidence>
<dbReference type="InterPro" id="IPR029068">
    <property type="entry name" value="Glyas_Bleomycin-R_OHBP_Dase"/>
</dbReference>
<organism evidence="2 3">
    <name type="scientific">Cellulomonas avistercoris</name>
    <dbReference type="NCBI Taxonomy" id="2762242"/>
    <lineage>
        <taxon>Bacteria</taxon>
        <taxon>Bacillati</taxon>
        <taxon>Actinomycetota</taxon>
        <taxon>Actinomycetes</taxon>
        <taxon>Micrococcales</taxon>
        <taxon>Cellulomonadaceae</taxon>
        <taxon>Cellulomonas</taxon>
    </lineage>
</organism>
<sequence length="133" mass="14408">MDRILFLTLPVHDLAASRAFYTGLGLPVNEMFSDEQIVCLVVSDAICVMLMDRDRFADFTPLPVADARTGTQVLLCLTASSRAEVDALATAALARGGSEFRPRQDDGSMYARAVADPDGHVWELLHMDHVAGG</sequence>
<protein>
    <submittedName>
        <fullName evidence="2">VOC family protein</fullName>
    </submittedName>
</protein>
<gene>
    <name evidence="2" type="ORF">H9657_07405</name>
</gene>
<proteinExistence type="predicted"/>
<name>A0ABR8QCE2_9CELL</name>
<comment type="caution">
    <text evidence="2">The sequence shown here is derived from an EMBL/GenBank/DDBJ whole genome shotgun (WGS) entry which is preliminary data.</text>
</comment>
<feature type="domain" description="VOC" evidence="1">
    <location>
        <begin position="3"/>
        <end position="127"/>
    </location>
</feature>
<dbReference type="InterPro" id="IPR037523">
    <property type="entry name" value="VOC_core"/>
</dbReference>